<reference evidence="1 2" key="1">
    <citation type="journal article" date="2019" name="Commun. Biol.">
        <title>The bagworm genome reveals a unique fibroin gene that provides high tensile strength.</title>
        <authorList>
            <person name="Kono N."/>
            <person name="Nakamura H."/>
            <person name="Ohtoshi R."/>
            <person name="Tomita M."/>
            <person name="Numata K."/>
            <person name="Arakawa K."/>
        </authorList>
    </citation>
    <scope>NUCLEOTIDE SEQUENCE [LARGE SCALE GENOMIC DNA]</scope>
</reference>
<sequence length="217" mass="24513">MYNDHETSRCQSNSIDPRSISKRASLKIDGVCPTDVRAPRQRRPAGVYVPSAGYFRGVVREPSDLPDVVLARRRVWRDGYTNVETWSRSGRKRGPEGRPGRLSRIHDFLFLTFYSRHSVVELIERGREWLPDMWTDELTKVAGRFWFPAIQDRTVESWRKKYVQQFTSNGTPLSCWSRSSLGGFSRCVGVSVTATLGGPDQGLSQSGVGAQALLSEM</sequence>
<keyword evidence="2" id="KW-1185">Reference proteome</keyword>
<evidence type="ECO:0000313" key="1">
    <source>
        <dbReference type="EMBL" id="GBP03371.1"/>
    </source>
</evidence>
<accession>A0A4C1SQN3</accession>
<dbReference type="Proteomes" id="UP000299102">
    <property type="component" value="Unassembled WGS sequence"/>
</dbReference>
<name>A0A4C1SQN3_EUMVA</name>
<dbReference type="AlphaFoldDB" id="A0A4C1SQN3"/>
<dbReference type="EMBL" id="BGZK01000010">
    <property type="protein sequence ID" value="GBP03371.1"/>
    <property type="molecule type" value="Genomic_DNA"/>
</dbReference>
<evidence type="ECO:0000313" key="2">
    <source>
        <dbReference type="Proteomes" id="UP000299102"/>
    </source>
</evidence>
<gene>
    <name evidence="1" type="ORF">EVAR_101761_1</name>
</gene>
<organism evidence="1 2">
    <name type="scientific">Eumeta variegata</name>
    <name type="common">Bagworm moth</name>
    <name type="synonym">Eumeta japonica</name>
    <dbReference type="NCBI Taxonomy" id="151549"/>
    <lineage>
        <taxon>Eukaryota</taxon>
        <taxon>Metazoa</taxon>
        <taxon>Ecdysozoa</taxon>
        <taxon>Arthropoda</taxon>
        <taxon>Hexapoda</taxon>
        <taxon>Insecta</taxon>
        <taxon>Pterygota</taxon>
        <taxon>Neoptera</taxon>
        <taxon>Endopterygota</taxon>
        <taxon>Lepidoptera</taxon>
        <taxon>Glossata</taxon>
        <taxon>Ditrysia</taxon>
        <taxon>Tineoidea</taxon>
        <taxon>Psychidae</taxon>
        <taxon>Oiketicinae</taxon>
        <taxon>Eumeta</taxon>
    </lineage>
</organism>
<protein>
    <submittedName>
        <fullName evidence="1">Uncharacterized protein</fullName>
    </submittedName>
</protein>
<comment type="caution">
    <text evidence="1">The sequence shown here is derived from an EMBL/GenBank/DDBJ whole genome shotgun (WGS) entry which is preliminary data.</text>
</comment>
<proteinExistence type="predicted"/>